<evidence type="ECO:0000256" key="1">
    <source>
        <dbReference type="SAM" id="MobiDB-lite"/>
    </source>
</evidence>
<name>A0A8J4GJB7_9CHLO</name>
<dbReference type="AlphaFoldDB" id="A0A8J4GJB7"/>
<organism evidence="3 4">
    <name type="scientific">Volvox reticuliferus</name>
    <dbReference type="NCBI Taxonomy" id="1737510"/>
    <lineage>
        <taxon>Eukaryota</taxon>
        <taxon>Viridiplantae</taxon>
        <taxon>Chlorophyta</taxon>
        <taxon>core chlorophytes</taxon>
        <taxon>Chlorophyceae</taxon>
        <taxon>CS clade</taxon>
        <taxon>Chlamydomonadales</taxon>
        <taxon>Volvocaceae</taxon>
        <taxon>Volvox</taxon>
    </lineage>
</organism>
<reference evidence="3" key="1">
    <citation type="journal article" date="2021" name="Proc. Natl. Acad. Sci. U.S.A.">
        <title>Three genomes in the algal genus Volvox reveal the fate of a haploid sex-determining region after a transition to homothallism.</title>
        <authorList>
            <person name="Yamamoto K."/>
            <person name="Hamaji T."/>
            <person name="Kawai-Toyooka H."/>
            <person name="Matsuzaki R."/>
            <person name="Takahashi F."/>
            <person name="Nishimura Y."/>
            <person name="Kawachi M."/>
            <person name="Noguchi H."/>
            <person name="Minakuchi Y."/>
            <person name="Umen J.G."/>
            <person name="Toyoda A."/>
            <person name="Nozaki H."/>
        </authorList>
    </citation>
    <scope>NUCLEOTIDE SEQUENCE</scope>
    <source>
        <strain evidence="3">NIES-3785</strain>
    </source>
</reference>
<dbReference type="EMBL" id="BNCQ01000025">
    <property type="protein sequence ID" value="GIM07951.1"/>
    <property type="molecule type" value="Genomic_DNA"/>
</dbReference>
<feature type="non-terminal residue" evidence="3">
    <location>
        <position position="1"/>
    </location>
</feature>
<dbReference type="Proteomes" id="UP000722791">
    <property type="component" value="Unassembled WGS sequence"/>
</dbReference>
<feature type="region of interest" description="Disordered" evidence="1">
    <location>
        <begin position="365"/>
        <end position="385"/>
    </location>
</feature>
<feature type="signal peptide" evidence="2">
    <location>
        <begin position="1"/>
        <end position="27"/>
    </location>
</feature>
<protein>
    <recommendedName>
        <fullName evidence="5">DUF4042 domain-containing protein</fullName>
    </recommendedName>
</protein>
<feature type="non-terminal residue" evidence="3">
    <location>
        <position position="385"/>
    </location>
</feature>
<feature type="compositionally biased region" description="Gly residues" evidence="1">
    <location>
        <begin position="365"/>
        <end position="375"/>
    </location>
</feature>
<proteinExistence type="predicted"/>
<feature type="region of interest" description="Disordered" evidence="1">
    <location>
        <begin position="212"/>
        <end position="232"/>
    </location>
</feature>
<gene>
    <name evidence="3" type="ORF">Vretimale_12033</name>
</gene>
<feature type="compositionally biased region" description="Acidic residues" evidence="1">
    <location>
        <begin position="214"/>
        <end position="230"/>
    </location>
</feature>
<sequence>GSRREGAEAMALLEAVLGGLAAGGATAVGTSGDSVATWVNSSGGGGGGGLRDLCASLCAEWLVWAQKQNVLADSDGDAVSVNATSLLRRLMDRLMQPSPDVRQGAAIALAALARPLSRPDNLHLANGYFLEALWLCVRALRHPLADDSGGSGAFAAPGSNSGSSSGSLGYGRSLVRAITALVHHCLTRELAQQLCQSVTSYSGGGVYGVGDGFSGDDDDGGSEGEGEGVGDDGALAGVRQRSWISTLPALVMWLWRGTGGLAAAMASSAARRESMRLHARLAGAVLEVRRVRQSSHDDVSAVDRRVNDLMDLEDEVMGTAAEAPLPPMGYSGRWLKWRCVRRGYDKLDVLAKFVFTFTVPSLDRGGGGGDGGDGGAQMDTADAVR</sequence>
<accession>A0A8J4GJB7</accession>
<evidence type="ECO:0008006" key="5">
    <source>
        <dbReference type="Google" id="ProtNLM"/>
    </source>
</evidence>
<keyword evidence="2" id="KW-0732">Signal</keyword>
<comment type="caution">
    <text evidence="3">The sequence shown here is derived from an EMBL/GenBank/DDBJ whole genome shotgun (WGS) entry which is preliminary data.</text>
</comment>
<evidence type="ECO:0000313" key="4">
    <source>
        <dbReference type="Proteomes" id="UP000722791"/>
    </source>
</evidence>
<evidence type="ECO:0000256" key="2">
    <source>
        <dbReference type="SAM" id="SignalP"/>
    </source>
</evidence>
<feature type="chain" id="PRO_5035281515" description="DUF4042 domain-containing protein" evidence="2">
    <location>
        <begin position="28"/>
        <end position="385"/>
    </location>
</feature>
<evidence type="ECO:0000313" key="3">
    <source>
        <dbReference type="EMBL" id="GIM07951.1"/>
    </source>
</evidence>